<keyword evidence="1" id="KW-1133">Transmembrane helix</keyword>
<name>A0A919EKZ3_STRFL</name>
<feature type="transmembrane region" description="Helical" evidence="1">
    <location>
        <begin position="160"/>
        <end position="181"/>
    </location>
</feature>
<reference evidence="2" key="1">
    <citation type="journal article" date="2014" name="Int. J. Syst. Evol. Microbiol.">
        <title>Complete genome sequence of Corynebacterium casei LMG S-19264T (=DSM 44701T), isolated from a smear-ripened cheese.</title>
        <authorList>
            <consortium name="US DOE Joint Genome Institute (JGI-PGF)"/>
            <person name="Walter F."/>
            <person name="Albersmeier A."/>
            <person name="Kalinowski J."/>
            <person name="Ruckert C."/>
        </authorList>
    </citation>
    <scope>NUCLEOTIDE SEQUENCE</scope>
    <source>
        <strain evidence="2">JCM 4122</strain>
    </source>
</reference>
<accession>A0A919EKZ3</accession>
<feature type="transmembrane region" description="Helical" evidence="1">
    <location>
        <begin position="21"/>
        <end position="41"/>
    </location>
</feature>
<evidence type="ECO:0000313" key="3">
    <source>
        <dbReference type="Proteomes" id="UP000632849"/>
    </source>
</evidence>
<keyword evidence="1" id="KW-0812">Transmembrane</keyword>
<evidence type="ECO:0000256" key="1">
    <source>
        <dbReference type="SAM" id="Phobius"/>
    </source>
</evidence>
<sequence>MSTPALKGPAWVTVRQYRRTLWLALAVVVLAFAVIGGLRIWDAQYPDVRTEDGFWQLDPYNSGHHWLEGAMHSFSDCALAIPFAAALFVAGPMVAREFESGTYQLSFTQSVSPTTWLRTKLAVATATALGAVLLLSGAYALGWVRVRDSYSLLRDDVGPYLVLGTVLAAYTLLAVAVGALAGLLIRRTLVAMAATGLFTGVALVVMDAFRWDFLAPVTITGKAVEGASTLMVPEDGRMVDQGLIMADGRREPGWFCYDEGASGACRPEEPVAAQYLDYHPASHILPTQLIETGILLALAALAAFAAFRVLRARHP</sequence>
<dbReference type="Proteomes" id="UP000632849">
    <property type="component" value="Unassembled WGS sequence"/>
</dbReference>
<dbReference type="RefSeq" id="WP_150229926.1">
    <property type="nucleotide sequence ID" value="NZ_BNBE01000001.1"/>
</dbReference>
<dbReference type="AlphaFoldDB" id="A0A919EKZ3"/>
<gene>
    <name evidence="2" type="ORF">GCM10017667_22240</name>
</gene>
<proteinExistence type="predicted"/>
<keyword evidence="3" id="KW-1185">Reference proteome</keyword>
<feature type="transmembrane region" description="Helical" evidence="1">
    <location>
        <begin position="121"/>
        <end position="140"/>
    </location>
</feature>
<reference evidence="2" key="2">
    <citation type="submission" date="2020-09" db="EMBL/GenBank/DDBJ databases">
        <authorList>
            <person name="Sun Q."/>
            <person name="Ohkuma M."/>
        </authorList>
    </citation>
    <scope>NUCLEOTIDE SEQUENCE</scope>
    <source>
        <strain evidence="2">JCM 4122</strain>
    </source>
</reference>
<feature type="transmembrane region" description="Helical" evidence="1">
    <location>
        <begin position="289"/>
        <end position="310"/>
    </location>
</feature>
<dbReference type="EMBL" id="BNBE01000001">
    <property type="protein sequence ID" value="GHF92254.1"/>
    <property type="molecule type" value="Genomic_DNA"/>
</dbReference>
<protein>
    <recommendedName>
        <fullName evidence="4">ABC transporter permease</fullName>
    </recommendedName>
</protein>
<organism evidence="2 3">
    <name type="scientific">Streptomyces filamentosus</name>
    <name type="common">Streptomyces roseosporus</name>
    <dbReference type="NCBI Taxonomy" id="67294"/>
    <lineage>
        <taxon>Bacteria</taxon>
        <taxon>Bacillati</taxon>
        <taxon>Actinomycetota</taxon>
        <taxon>Actinomycetes</taxon>
        <taxon>Kitasatosporales</taxon>
        <taxon>Streptomycetaceae</taxon>
        <taxon>Streptomyces</taxon>
    </lineage>
</organism>
<keyword evidence="1" id="KW-0472">Membrane</keyword>
<evidence type="ECO:0000313" key="2">
    <source>
        <dbReference type="EMBL" id="GHF92254.1"/>
    </source>
</evidence>
<comment type="caution">
    <text evidence="2">The sequence shown here is derived from an EMBL/GenBank/DDBJ whole genome shotgun (WGS) entry which is preliminary data.</text>
</comment>
<feature type="transmembrane region" description="Helical" evidence="1">
    <location>
        <begin position="70"/>
        <end position="90"/>
    </location>
</feature>
<dbReference type="GeneID" id="95660559"/>
<evidence type="ECO:0008006" key="4">
    <source>
        <dbReference type="Google" id="ProtNLM"/>
    </source>
</evidence>
<feature type="transmembrane region" description="Helical" evidence="1">
    <location>
        <begin position="188"/>
        <end position="206"/>
    </location>
</feature>